<gene>
    <name evidence="2" type="ORF">I9080_002171</name>
</gene>
<comment type="caution">
    <text evidence="2">The sequence shown here is derived from an EMBL/GenBank/DDBJ whole genome shotgun (WGS) entry which is preliminary data.</text>
</comment>
<dbReference type="Proteomes" id="UP000859547">
    <property type="component" value="Unassembled WGS sequence"/>
</dbReference>
<reference evidence="2" key="2">
    <citation type="submission" date="2020-07" db="EMBL/GenBank/DDBJ databases">
        <authorList>
            <consortium name="NCBI Pathogen Detection Project"/>
        </authorList>
    </citation>
    <scope>NUCLEOTIDE SEQUENCE</scope>
    <source>
        <strain evidence="2">C8</strain>
    </source>
</reference>
<keyword evidence="1" id="KW-0472">Membrane</keyword>
<keyword evidence="1" id="KW-1133">Transmembrane helix</keyword>
<protein>
    <submittedName>
        <fullName evidence="2">Uncharacterized protein</fullName>
    </submittedName>
</protein>
<dbReference type="AlphaFoldDB" id="A0A8H9QY91"/>
<accession>A0A8H9QY91</accession>
<evidence type="ECO:0000256" key="1">
    <source>
        <dbReference type="SAM" id="Phobius"/>
    </source>
</evidence>
<sequence>MKKLKTIINNFIDALLSAINTIPRLLTIKANFLILLIVVILNLKHIENLIFMFIGLVITLYFYANYNKKIVPKVEIKTIEKEPLKFNVSYVVSNDSNSGNNTYSLYKIDYKEVSELSIRLSNQRQELDITVFDSTGNFLTCIKTEVEIGCEITDEFIINLLNQNLYLD</sequence>
<proteinExistence type="predicted"/>
<reference evidence="2" key="1">
    <citation type="journal article" date="2018" name="Genome Biol.">
        <title>SKESA: strategic k-mer extension for scrupulous assemblies.</title>
        <authorList>
            <person name="Souvorov A."/>
            <person name="Agarwala R."/>
            <person name="Lipman D.J."/>
        </authorList>
    </citation>
    <scope>NUCLEOTIDE SEQUENCE</scope>
    <source>
        <strain evidence="2">C8</strain>
    </source>
</reference>
<keyword evidence="1" id="KW-0812">Transmembrane</keyword>
<name>A0A8H9QY91_CLOPF</name>
<evidence type="ECO:0000313" key="2">
    <source>
        <dbReference type="EMBL" id="HAT4308360.1"/>
    </source>
</evidence>
<dbReference type="RefSeq" id="WP_004456511.1">
    <property type="nucleotide sequence ID" value="NZ_CATNXJ010000012.1"/>
</dbReference>
<feature type="transmembrane region" description="Helical" evidence="1">
    <location>
        <begin position="21"/>
        <end position="43"/>
    </location>
</feature>
<organism evidence="2">
    <name type="scientific">Clostridium perfringens</name>
    <dbReference type="NCBI Taxonomy" id="1502"/>
    <lineage>
        <taxon>Bacteria</taxon>
        <taxon>Bacillati</taxon>
        <taxon>Bacillota</taxon>
        <taxon>Clostridia</taxon>
        <taxon>Eubacteriales</taxon>
        <taxon>Clostridiaceae</taxon>
        <taxon>Clostridium</taxon>
    </lineage>
</organism>
<dbReference type="EMBL" id="DACTCB010000011">
    <property type="protein sequence ID" value="HAT4308360.1"/>
    <property type="molecule type" value="Genomic_DNA"/>
</dbReference>
<feature type="transmembrane region" description="Helical" evidence="1">
    <location>
        <begin position="49"/>
        <end position="66"/>
    </location>
</feature>